<feature type="binding site" evidence="5">
    <location>
        <position position="97"/>
    </location>
    <ligand>
        <name>NAD(+)</name>
        <dbReference type="ChEBI" id="CHEBI:57540"/>
    </ligand>
</feature>
<evidence type="ECO:0000313" key="9">
    <source>
        <dbReference type="Proteomes" id="UP000569914"/>
    </source>
</evidence>
<feature type="site" description="Important for catalytic activity" evidence="4">
    <location>
        <position position="138"/>
    </location>
</feature>
<dbReference type="EMBL" id="JACCBU010000001">
    <property type="protein sequence ID" value="NYE75156.1"/>
    <property type="molecule type" value="Genomic_DNA"/>
</dbReference>
<evidence type="ECO:0000259" key="7">
    <source>
        <dbReference type="Pfam" id="PF02737"/>
    </source>
</evidence>
<feature type="binding site" evidence="5">
    <location>
        <position position="119"/>
    </location>
    <ligand>
        <name>NAD(+)</name>
        <dbReference type="ChEBI" id="CHEBI:57540"/>
    </ligand>
</feature>
<dbReference type="InterPro" id="IPR008927">
    <property type="entry name" value="6-PGluconate_DH-like_C_sf"/>
</dbReference>
<keyword evidence="5" id="KW-0520">NAD</keyword>
<dbReference type="InterPro" id="IPR006176">
    <property type="entry name" value="3-OHacyl-CoA_DH_NAD-bd"/>
</dbReference>
<name>A0A7Y9IEI5_9ACTN</name>
<protein>
    <submittedName>
        <fullName evidence="8">3-hydroxybutyryl-CoA dehydrogenase</fullName>
        <ecNumber evidence="8">1.1.1.157</ecNumber>
    </submittedName>
</protein>
<evidence type="ECO:0000256" key="3">
    <source>
        <dbReference type="ARBA" id="ARBA00023002"/>
    </source>
</evidence>
<feature type="domain" description="3-hydroxyacyl-CoA dehydrogenase NAD binding" evidence="7">
    <location>
        <begin position="5"/>
        <end position="176"/>
    </location>
</feature>
<dbReference type="Pfam" id="PF00725">
    <property type="entry name" value="3HCDH"/>
    <property type="match status" value="1"/>
</dbReference>
<keyword evidence="3 8" id="KW-0560">Oxidoreductase</keyword>
<dbReference type="RefSeq" id="WP_179757709.1">
    <property type="nucleotide sequence ID" value="NZ_JACCBU010000001.1"/>
</dbReference>
<feature type="binding site" evidence="5">
    <location>
        <position position="271"/>
    </location>
    <ligand>
        <name>NAD(+)</name>
        <dbReference type="ChEBI" id="CHEBI:57540"/>
    </ligand>
</feature>
<dbReference type="Gene3D" id="3.40.50.720">
    <property type="entry name" value="NAD(P)-binding Rossmann-like Domain"/>
    <property type="match status" value="1"/>
</dbReference>
<dbReference type="InterPro" id="IPR036291">
    <property type="entry name" value="NAD(P)-bd_dom_sf"/>
</dbReference>
<dbReference type="InterPro" id="IPR013328">
    <property type="entry name" value="6PGD_dom2"/>
</dbReference>
<evidence type="ECO:0000256" key="4">
    <source>
        <dbReference type="PIRSR" id="PIRSR000105-1"/>
    </source>
</evidence>
<dbReference type="PIRSF" id="PIRSF000105">
    <property type="entry name" value="HCDH"/>
    <property type="match status" value="1"/>
</dbReference>
<feature type="binding site" evidence="5">
    <location>
        <position position="141"/>
    </location>
    <ligand>
        <name>NAD(+)</name>
        <dbReference type="ChEBI" id="CHEBI:57540"/>
    </ligand>
</feature>
<dbReference type="PANTHER" id="PTHR48075">
    <property type="entry name" value="3-HYDROXYACYL-COA DEHYDROGENASE FAMILY PROTEIN"/>
    <property type="match status" value="1"/>
</dbReference>
<dbReference type="PANTHER" id="PTHR48075:SF5">
    <property type="entry name" value="3-HYDROXYBUTYRYL-COA DEHYDROGENASE"/>
    <property type="match status" value="1"/>
</dbReference>
<feature type="binding site" evidence="5">
    <location>
        <position position="92"/>
    </location>
    <ligand>
        <name>NAD(+)</name>
        <dbReference type="ChEBI" id="CHEBI:57540"/>
    </ligand>
</feature>
<feature type="binding site" evidence="5">
    <location>
        <begin position="9"/>
        <end position="14"/>
    </location>
    <ligand>
        <name>NAD(+)</name>
        <dbReference type="ChEBI" id="CHEBI:57540"/>
    </ligand>
</feature>
<dbReference type="InterPro" id="IPR006108">
    <property type="entry name" value="3HC_DH_C"/>
</dbReference>
<dbReference type="GO" id="GO:0070403">
    <property type="term" value="F:NAD+ binding"/>
    <property type="evidence" value="ECO:0007669"/>
    <property type="project" value="InterPro"/>
</dbReference>
<dbReference type="GO" id="GO:0006635">
    <property type="term" value="P:fatty acid beta-oxidation"/>
    <property type="evidence" value="ECO:0007669"/>
    <property type="project" value="TreeGrafter"/>
</dbReference>
<dbReference type="Gene3D" id="1.10.1040.10">
    <property type="entry name" value="N-(1-d-carboxylethyl)-l-norvaline Dehydrogenase, domain 2"/>
    <property type="match status" value="1"/>
</dbReference>
<accession>A0A7Y9IEI5</accession>
<comment type="caution">
    <text evidence="8">The sequence shown here is derived from an EMBL/GenBank/DDBJ whole genome shotgun (WGS) entry which is preliminary data.</text>
</comment>
<evidence type="ECO:0000259" key="6">
    <source>
        <dbReference type="Pfam" id="PF00725"/>
    </source>
</evidence>
<dbReference type="InterPro" id="IPR022694">
    <property type="entry name" value="3-OHacyl-CoA_DH"/>
</dbReference>
<dbReference type="Pfam" id="PF02737">
    <property type="entry name" value="3HCDH_N"/>
    <property type="match status" value="1"/>
</dbReference>
<comment type="pathway">
    <text evidence="1">Lipid metabolism; butanoate metabolism.</text>
</comment>
<evidence type="ECO:0000256" key="5">
    <source>
        <dbReference type="PIRSR" id="PIRSR000105-2"/>
    </source>
</evidence>
<dbReference type="SUPFAM" id="SSF48179">
    <property type="entry name" value="6-phosphogluconate dehydrogenase C-terminal domain-like"/>
    <property type="match status" value="1"/>
</dbReference>
<organism evidence="8 9">
    <name type="scientific">Microlunatus parietis</name>
    <dbReference type="NCBI Taxonomy" id="682979"/>
    <lineage>
        <taxon>Bacteria</taxon>
        <taxon>Bacillati</taxon>
        <taxon>Actinomycetota</taxon>
        <taxon>Actinomycetes</taxon>
        <taxon>Propionibacteriales</taxon>
        <taxon>Propionibacteriaceae</taxon>
        <taxon>Microlunatus</taxon>
    </lineage>
</organism>
<dbReference type="GO" id="GO:0008691">
    <property type="term" value="F:3-hydroxybutyryl-CoA dehydrogenase activity"/>
    <property type="evidence" value="ECO:0007669"/>
    <property type="project" value="UniProtKB-EC"/>
</dbReference>
<feature type="domain" description="3-hydroxyacyl-CoA dehydrogenase C-terminal" evidence="6">
    <location>
        <begin position="181"/>
        <end position="276"/>
    </location>
</feature>
<dbReference type="SUPFAM" id="SSF51735">
    <property type="entry name" value="NAD(P)-binding Rossmann-fold domains"/>
    <property type="match status" value="1"/>
</dbReference>
<gene>
    <name evidence="8" type="ORF">BKA15_006485</name>
</gene>
<evidence type="ECO:0000313" key="8">
    <source>
        <dbReference type="EMBL" id="NYE75156.1"/>
    </source>
</evidence>
<keyword evidence="9" id="KW-1185">Reference proteome</keyword>
<evidence type="ECO:0000256" key="1">
    <source>
        <dbReference type="ARBA" id="ARBA00005086"/>
    </source>
</evidence>
<comment type="similarity">
    <text evidence="2">Belongs to the 3-hydroxyacyl-CoA dehydrogenase family.</text>
</comment>
<reference evidence="8 9" key="1">
    <citation type="submission" date="2020-07" db="EMBL/GenBank/DDBJ databases">
        <title>Sequencing the genomes of 1000 actinobacteria strains.</title>
        <authorList>
            <person name="Klenk H.-P."/>
        </authorList>
    </citation>
    <scope>NUCLEOTIDE SEQUENCE [LARGE SCALE GENOMIC DNA]</scope>
    <source>
        <strain evidence="8 9">DSM 22083</strain>
    </source>
</reference>
<proteinExistence type="inferred from homology"/>
<feature type="binding site" evidence="5">
    <location>
        <position position="32"/>
    </location>
    <ligand>
        <name>NAD(+)</name>
        <dbReference type="ChEBI" id="CHEBI:57540"/>
    </ligand>
</feature>
<evidence type="ECO:0000256" key="2">
    <source>
        <dbReference type="ARBA" id="ARBA00009463"/>
    </source>
</evidence>
<dbReference type="EC" id="1.1.1.157" evidence="8"/>
<dbReference type="Proteomes" id="UP000569914">
    <property type="component" value="Unassembled WGS sequence"/>
</dbReference>
<sequence>MTEQLAVVGGGYMGGGIAQTLALAGFRVALADVDARTTRDLREKLIMGVQRYAEQGLVDRDAARRVPELLTAAGSVAEAVGEAVYVSEAVPEDLRIKRTALAAIATAAPERTVIATNTSSLPLDALAEAVDRPFIAAHWFNPAPFLPLVELAGDDEDALALAERLLARAGKITVRVPAVPGFLANRLQFALFREAAMIVEEGLATPEQVDLVVSNSFGYRLPFFGPFQVADIAGLDVYAASYATLVERYGDRFSVPPSLAERVAAGDLGLKTSGGYRQTPADRRDALQDYRDHAFTALAALRAKVSPA</sequence>
<dbReference type="AlphaFoldDB" id="A0A7Y9IEI5"/>